<dbReference type="EMBL" id="VUKA01000001">
    <property type="protein sequence ID" value="KAA2214396.1"/>
    <property type="molecule type" value="Genomic_DNA"/>
</dbReference>
<evidence type="ECO:0000256" key="3">
    <source>
        <dbReference type="ARBA" id="ARBA00022801"/>
    </source>
</evidence>
<dbReference type="InterPro" id="IPR051792">
    <property type="entry name" value="GGT_bact"/>
</dbReference>
<dbReference type="RefSeq" id="WP_149810333.1">
    <property type="nucleotide sequence ID" value="NZ_VUKA01000001.1"/>
</dbReference>
<dbReference type="Gene3D" id="3.60.20.40">
    <property type="match status" value="1"/>
</dbReference>
<proteinExistence type="inferred from homology"/>
<dbReference type="AlphaFoldDB" id="A0A5B2TIT5"/>
<dbReference type="PANTHER" id="PTHR43199">
    <property type="entry name" value="GLUTATHIONE HYDROLASE"/>
    <property type="match status" value="1"/>
</dbReference>
<accession>A0A5B2TIT5</accession>
<dbReference type="PRINTS" id="PR01210">
    <property type="entry name" value="GGTRANSPTASE"/>
</dbReference>
<name>A0A5B2TIT5_9PROT</name>
<keyword evidence="4" id="KW-0865">Zymogen</keyword>
<comment type="similarity">
    <text evidence="1">Belongs to the gamma-glutamyltransferase family.</text>
</comment>
<evidence type="ECO:0000313" key="6">
    <source>
        <dbReference type="Proteomes" id="UP000322110"/>
    </source>
</evidence>
<dbReference type="InterPro" id="IPR043137">
    <property type="entry name" value="GGT_ssub_C"/>
</dbReference>
<dbReference type="InterPro" id="IPR029055">
    <property type="entry name" value="Ntn_hydrolases_N"/>
</dbReference>
<evidence type="ECO:0000256" key="4">
    <source>
        <dbReference type="ARBA" id="ARBA00023145"/>
    </source>
</evidence>
<dbReference type="Pfam" id="PF01019">
    <property type="entry name" value="G_glu_transpept"/>
    <property type="match status" value="1"/>
</dbReference>
<dbReference type="Proteomes" id="UP000322110">
    <property type="component" value="Unassembled WGS sequence"/>
</dbReference>
<evidence type="ECO:0000313" key="5">
    <source>
        <dbReference type="EMBL" id="KAA2214396.1"/>
    </source>
</evidence>
<dbReference type="SUPFAM" id="SSF56235">
    <property type="entry name" value="N-terminal nucleophile aminohydrolases (Ntn hydrolases)"/>
    <property type="match status" value="1"/>
</dbReference>
<comment type="caution">
    <text evidence="5">The sequence shown here is derived from an EMBL/GenBank/DDBJ whole genome shotgun (WGS) entry which is preliminary data.</text>
</comment>
<evidence type="ECO:0000256" key="2">
    <source>
        <dbReference type="ARBA" id="ARBA00022679"/>
    </source>
</evidence>
<dbReference type="PANTHER" id="PTHR43199:SF1">
    <property type="entry name" value="GLUTATHIONE HYDROLASE PROENZYME"/>
    <property type="match status" value="1"/>
</dbReference>
<sequence>MAIAYAPPPFATQHWQVTKPVARGARGMVVSQSRAAAEAGVAVLEAGGNAADAAAATAFALAAMEPWNSGLGGIGFALIHKAGQRQAELLDFGPVAPAASDPSAFPMTGNMKQDLFAWPEVEGDRNIHGPLSMVIPSAVAGYATLAERFGAGLPLAELLGPAIALAKRGLPQDWYTTLKVANSAKVLRLYPESARIYLPDGLPPVAPYQGAPGFFRLGRLADTLERLRDAGWRDFYQGEVAASIAADVKAMGGFLSADDLRNCQARIRPALSIPWRGDIVLQGAGGLTAAPTLARVVAEMAKLDSAAPDAAWFSALARTLRGAYAERLEGLGAATAVEPSETCTTHLTVVDAEGNMVAMTTTLLSSMGSRVVLPGSGVLMNNGMMWFDPRPGSANAIRPGARPLCNMCPVTVSDAQGPLMALGASGGRRILASVVQMLAFTLDFGMSPEEAAHFPRIDVSGPDGATADRRLPADVLAALEAQGGLTVVEHAVLPVNFACPNLIRREEGGHVGISDVMTPWSAAVAAH</sequence>
<protein>
    <recommendedName>
        <fullName evidence="7">Gamma-glutamyltransferase</fullName>
    </recommendedName>
</protein>
<keyword evidence="2" id="KW-0808">Transferase</keyword>
<keyword evidence="3" id="KW-0378">Hydrolase</keyword>
<reference evidence="5 6" key="1">
    <citation type="journal article" date="2015" name="Int. J. Syst. Evol. Microbiol.">
        <title>Roseomonas oryzae sp. nov., isolated from paddy rhizosphere soil.</title>
        <authorList>
            <person name="Ramaprasad E.V."/>
            <person name="Sasikala Ch."/>
            <person name="Ramana Ch.V."/>
        </authorList>
    </citation>
    <scope>NUCLEOTIDE SEQUENCE [LARGE SCALE GENOMIC DNA]</scope>
    <source>
        <strain evidence="5 6">KCTC 42542</strain>
    </source>
</reference>
<organism evidence="5 6">
    <name type="scientific">Teichococcus oryzae</name>
    <dbReference type="NCBI Taxonomy" id="1608942"/>
    <lineage>
        <taxon>Bacteria</taxon>
        <taxon>Pseudomonadati</taxon>
        <taxon>Pseudomonadota</taxon>
        <taxon>Alphaproteobacteria</taxon>
        <taxon>Acetobacterales</taxon>
        <taxon>Roseomonadaceae</taxon>
        <taxon>Roseomonas</taxon>
    </lineage>
</organism>
<dbReference type="OrthoDB" id="9781342at2"/>
<evidence type="ECO:0000256" key="1">
    <source>
        <dbReference type="ARBA" id="ARBA00009381"/>
    </source>
</evidence>
<keyword evidence="6" id="KW-1185">Reference proteome</keyword>
<dbReference type="GO" id="GO:0016740">
    <property type="term" value="F:transferase activity"/>
    <property type="evidence" value="ECO:0007669"/>
    <property type="project" value="UniProtKB-KW"/>
</dbReference>
<gene>
    <name evidence="5" type="ORF">F0Q34_01280</name>
</gene>
<evidence type="ECO:0008006" key="7">
    <source>
        <dbReference type="Google" id="ProtNLM"/>
    </source>
</evidence>
<dbReference type="GO" id="GO:0016787">
    <property type="term" value="F:hydrolase activity"/>
    <property type="evidence" value="ECO:0007669"/>
    <property type="project" value="UniProtKB-KW"/>
</dbReference>